<reference evidence="4" key="2">
    <citation type="submission" date="2014-05" db="EMBL/GenBank/DDBJ databases">
        <title>Draft genome sequence of Virgibacillus massiliensis Vm-5.</title>
        <authorList>
            <person name="Khelaifia S."/>
            <person name="Croce O."/>
            <person name="Lagier J.C."/>
            <person name="Raoult D."/>
        </authorList>
    </citation>
    <scope>NUCLEOTIDE SEQUENCE [LARGE SCALE GENOMIC DNA]</scope>
    <source>
        <strain evidence="4">Vm-5</strain>
    </source>
</reference>
<dbReference type="InterPro" id="IPR023346">
    <property type="entry name" value="Lysozyme-like_dom_sf"/>
</dbReference>
<dbReference type="CDD" id="cd16891">
    <property type="entry name" value="CwlT-like"/>
    <property type="match status" value="1"/>
</dbReference>
<protein>
    <recommendedName>
        <fullName evidence="2">CwlT-like lysozyme domain-containing protein</fullName>
    </recommendedName>
</protein>
<reference evidence="3 4" key="1">
    <citation type="submission" date="2014-03" db="EMBL/GenBank/DDBJ databases">
        <authorList>
            <person name="Urmite Genomes U."/>
        </authorList>
    </citation>
    <scope>NUCLEOTIDE SEQUENCE [LARGE SCALE GENOMIC DNA]</scope>
    <source>
        <strain evidence="3 4">Vm-5</strain>
    </source>
</reference>
<dbReference type="EMBL" id="CCDP010000003">
    <property type="protein sequence ID" value="CDQ41806.1"/>
    <property type="molecule type" value="Genomic_DNA"/>
</dbReference>
<evidence type="ECO:0000259" key="2">
    <source>
        <dbReference type="Pfam" id="PF13702"/>
    </source>
</evidence>
<evidence type="ECO:0000313" key="4">
    <source>
        <dbReference type="Proteomes" id="UP000028875"/>
    </source>
</evidence>
<dbReference type="Proteomes" id="UP000028875">
    <property type="component" value="Unassembled WGS sequence"/>
</dbReference>
<evidence type="ECO:0000313" key="3">
    <source>
        <dbReference type="EMBL" id="CDQ41806.1"/>
    </source>
</evidence>
<dbReference type="Pfam" id="PF13702">
    <property type="entry name" value="Lysozyme_like"/>
    <property type="match status" value="1"/>
</dbReference>
<feature type="compositionally biased region" description="Basic and acidic residues" evidence="1">
    <location>
        <begin position="567"/>
        <end position="579"/>
    </location>
</feature>
<proteinExistence type="predicted"/>
<dbReference type="STRING" id="1462526.BN990_04183"/>
<feature type="region of interest" description="Disordered" evidence="1">
    <location>
        <begin position="1925"/>
        <end position="1948"/>
    </location>
</feature>
<keyword evidence="4" id="KW-1185">Reference proteome</keyword>
<dbReference type="Gene3D" id="1.10.530.10">
    <property type="match status" value="1"/>
</dbReference>
<dbReference type="OrthoDB" id="9813368at2"/>
<organism evidence="3 4">
    <name type="scientific">Virgibacillus massiliensis</name>
    <dbReference type="NCBI Taxonomy" id="1462526"/>
    <lineage>
        <taxon>Bacteria</taxon>
        <taxon>Bacillati</taxon>
        <taxon>Bacillota</taxon>
        <taxon>Bacilli</taxon>
        <taxon>Bacillales</taxon>
        <taxon>Bacillaceae</taxon>
        <taxon>Virgibacillus</taxon>
    </lineage>
</organism>
<dbReference type="InterPro" id="IPR047194">
    <property type="entry name" value="CwlT-like_lysozyme"/>
</dbReference>
<feature type="domain" description="CwlT-like lysozyme" evidence="2">
    <location>
        <begin position="1785"/>
        <end position="1917"/>
    </location>
</feature>
<feature type="region of interest" description="Disordered" evidence="1">
    <location>
        <begin position="567"/>
        <end position="592"/>
    </location>
</feature>
<dbReference type="RefSeq" id="WP_038246641.1">
    <property type="nucleotide sequence ID" value="NZ_BNER01000008.1"/>
</dbReference>
<dbReference type="SUPFAM" id="SSF53955">
    <property type="entry name" value="Lysozyme-like"/>
    <property type="match status" value="1"/>
</dbReference>
<comment type="caution">
    <text evidence="3">The sequence shown here is derived from an EMBL/GenBank/DDBJ whole genome shotgun (WGS) entry which is preliminary data.</text>
</comment>
<gene>
    <name evidence="3" type="ORF">BN990_04183</name>
</gene>
<name>A0A024QIL9_9BACI</name>
<sequence length="2097" mass="236074">MAITAFDDRDVRYGHLGDHFMRIGDTQFLTPPTSISVHRQMKHQKVSVMRGRNSLPKESGYFDRIITLTLFFPNEDSINFELRPILAQSKKCPFLPIENTYLNEAHQIEAITIQNVTVQTTPGFPNTLQAIIQCYAFEPATYIYGTSERSFDEMFHWPMFRWYYERHLNKTTVKDPVASALYKSMTKGEGADAERVLTYFEPLTDELTNDYIFKIAAEDDLQAIREWNKQKKELIKEWTSDKNDLSFDDWLKVKVSKDGGVKFGDNAKEEEFNEAYDDLYSKAMYEYDLHYESWSLGNMHLEDFSISFENSITSNQLQMHQSPTHQYLGSQDTVMVARFQCTDMEAIASLENLVRRTSYLTREYHKEVANGFLQFNHQIAKLYGVTNVVIDDMTVDTVDGMPGVYDVNLTLMAYNRAEKKMHEINAMTLDLNWDIDLVNGIPPFIKNITSGFKKIKNAVGVSNDANDQAIYNAWVLETFKAAELYPDLELPTYDEVQQAGFSVINTNDGLFVDPDFFINYDTERDFAQILNRSVLEGAGQIDLYDATGGTATLDDSGYSLDEVATQKRDETKSLSEEKMPNISPSADISKEVDNDNLTKDNMEALIRKSASVYGIKGKYPTAFVQSFDPNMRHFYNAGLNQELDGVKVGSKGQVIMQDENLNYKYQSNPKYIGVMRVRGKYGESDQKKHIRNSIEYNVDLGMRYFSYYWGSSEAIMNDGEYNIDRVYDLFDLSPSSAEDAEKVQFICTVLLYLDFKRELTALLKNNKAPNKRLVNQINNMINTLDNTESWDYETIQSKYDKLPIKDYKAVIVDDYDKTVIDQLSRSDEESYADNGSKISEASMMTDMLKHDRRGRLVRAFPTFFMTFIDEGQFIGTAKMSDQYFHYRAVTDITYNNSRKQASSTLVCELSNVFGSLDDHEKAQDITHSSFGDLFLAAMMPGAVAKETERSRHRDPNYYKSIYLRTGVRVHMRMGYGSNAANLPTIMNGTITSLQNNGATMTMIAQDDGIELTNKLNAMMDIDPEDDTSGFLSSKKEPTEIVDELLTDSKGFWSNISASLSNREYQDHALGIMHFGETGLPQGVQDFQDLFSLGVMEGRETAEINMNVYQTTGLLNAEQDKWYRKIQDGLGMGDSDEVNININLFDKTVWDVLNITAAVGQDMITAVHPFGLRNTIFLGKPYFPISHDYDIDLEGESIKGTLKKSFKQMHIYDSYTSIIHNQIKATEENMYTVAVGTYMNEGKISTTSPVYVDTDIWPEKQKTVNIDTTLNAKGVWAIDKIPFIGDALNKPAKWFFDEGVALKITAAGLRDYVKDMYDGYLTVMGDPTVKPYDTMIIQDYYSNMSGPADVKESIHIMNHDVGFISMIKPDAVCFNADKSIFDLLMRATTIGAYAMARMHIRAILASRGYTGSLPILNALWSSTAKRAGKMQQKVRSFKGVSKAEDYYKKNAGKATETVKKSVSNLPKADIQADLKRWKANGLFNSLTKSLDGLNEKDIEKVFNKGGNLFSQSKLLRDFDSRKMANIKGKASSAMLKGAKGTSGLLKGGKQLAGVAKGLWKGKHALLGPAGIITFAIETAAVGVISSTVGELTERFLMNRQAVLIVPLKKEGVNFTAGINGNKGSVVGEPKEANKVFDGIPDFLLGLIGVEDRTVNGELPGQIQSFATSPTTSEKTFTTDELIKSIFDRPNTYEDNGKIEEYYKRDVEAAKEEISGRAEFLENRRAENNRPDYSHLEQKLKEADSILSNLFDLFTRDNSDSEQWDGSSSIPLNGKAVNLSSHFKTLGPKIEAEAKKQGKPEYAEILKAKCMQETGGNYNRYPDVFQASESLGLPRNSIGLERSLQQGVKYFGQMMNKANGDVALALQSYNFGGGFIDYVNNNGGKWTQELTNKFSDKKAAELGWNRYGDKKYVEHIMRYYEYPKGGTDDAPDVTGSKGKDKYHLSSSQARSKLVESKNQTGRSFNITIVGGTSLMRKGTYDLLNAVAKDYKSKTGEKIVVTSAYRANDPNWHGTGYGVDIDTPNTMRRLSGGKLGFPSGKDKTNAIKLVESCVKAGFDGIIFGDWFIIQQMKKKYPKIQFIYEPGNHHNHLHLSFPKKA</sequence>
<evidence type="ECO:0000256" key="1">
    <source>
        <dbReference type="SAM" id="MobiDB-lite"/>
    </source>
</evidence>
<accession>A0A024QIL9</accession>
<dbReference type="eggNOG" id="COG0741">
    <property type="taxonomic scope" value="Bacteria"/>
</dbReference>